<evidence type="ECO:0000313" key="2">
    <source>
        <dbReference type="Proteomes" id="UP000093807"/>
    </source>
</evidence>
<comment type="caution">
    <text evidence="1">The sequence shown here is derived from an EMBL/GenBank/DDBJ whole genome shotgun (WGS) entry which is preliminary data.</text>
</comment>
<sequence>MKKTVETKRIIDIPKDAKIKFSSVAANIKDKKLFQTKIEAAKRSLEGFKTLPI</sequence>
<name>A0A199XQ27_9FLAO</name>
<accession>A0A199XQ27</accession>
<dbReference type="EMBL" id="JMTM01000060">
    <property type="protein sequence ID" value="OAZ03434.1"/>
    <property type="molecule type" value="Genomic_DNA"/>
</dbReference>
<dbReference type="PATRIC" id="fig|29536.5.peg.2319"/>
<evidence type="ECO:0000313" key="1">
    <source>
        <dbReference type="EMBL" id="OAZ03434.1"/>
    </source>
</evidence>
<protein>
    <submittedName>
        <fullName evidence="1">Uncharacterized protein</fullName>
    </submittedName>
</protein>
<organism evidence="1 2">
    <name type="scientific">Flavobacterium succinicans</name>
    <dbReference type="NCBI Taxonomy" id="29536"/>
    <lineage>
        <taxon>Bacteria</taxon>
        <taxon>Pseudomonadati</taxon>
        <taxon>Bacteroidota</taxon>
        <taxon>Flavobacteriia</taxon>
        <taxon>Flavobacteriales</taxon>
        <taxon>Flavobacteriaceae</taxon>
        <taxon>Flavobacterium</taxon>
    </lineage>
</organism>
<reference evidence="1 2" key="1">
    <citation type="submission" date="2016-06" db="EMBL/GenBank/DDBJ databases">
        <title>Draft genome sequence of Flavobacterium succinicans strain DD5b.</title>
        <authorList>
            <person name="Poehlein A."/>
            <person name="Daniel R."/>
            <person name="Simeonova D.D."/>
        </authorList>
    </citation>
    <scope>NUCLEOTIDE SEQUENCE [LARGE SCALE GENOMIC DNA]</scope>
    <source>
        <strain evidence="1 2">DD5b</strain>
    </source>
</reference>
<gene>
    <name evidence="1" type="ORF">FLB_22230</name>
</gene>
<dbReference type="RefSeq" id="WP_155959407.1">
    <property type="nucleotide sequence ID" value="NZ_CBCRUM010000019.1"/>
</dbReference>
<keyword evidence="2" id="KW-1185">Reference proteome</keyword>
<dbReference type="AlphaFoldDB" id="A0A199XQ27"/>
<dbReference type="Proteomes" id="UP000093807">
    <property type="component" value="Unassembled WGS sequence"/>
</dbReference>
<proteinExistence type="predicted"/>